<protein>
    <submittedName>
        <fullName evidence="3">Uncharacterized protein</fullName>
    </submittedName>
</protein>
<evidence type="ECO:0000256" key="1">
    <source>
        <dbReference type="SAM" id="MobiDB-lite"/>
    </source>
</evidence>
<dbReference type="AlphaFoldDB" id="A0A830HAP5"/>
<comment type="caution">
    <text evidence="3">The sequence shown here is derived from an EMBL/GenBank/DDBJ whole genome shotgun (WGS) entry which is preliminary data.</text>
</comment>
<keyword evidence="2" id="KW-0812">Transmembrane</keyword>
<proteinExistence type="predicted"/>
<gene>
    <name evidence="3" type="ORF">PPROV_000292800</name>
</gene>
<keyword evidence="2" id="KW-1133">Transmembrane helix</keyword>
<feature type="compositionally biased region" description="Low complexity" evidence="1">
    <location>
        <begin position="18"/>
        <end position="27"/>
    </location>
</feature>
<feature type="transmembrane region" description="Helical" evidence="2">
    <location>
        <begin position="245"/>
        <end position="275"/>
    </location>
</feature>
<feature type="compositionally biased region" description="Polar residues" evidence="1">
    <location>
        <begin position="28"/>
        <end position="51"/>
    </location>
</feature>
<sequence length="294" mass="32964">MPSRKKSDKKKGVRPMFDQQQDQQRQQPVTDSATMTMDPLPTTTRSNIHQSQQRLLTEMEAHLKRMKDEEEITQLQNELNQLAKEFSGDSEYGNVSTRTRSMPIKTSAVTTKRGSKMKQMQEDVPTPGSSASLSDDSAYYATTTTTSTKLVAPDSPPPWWKTRTSSDANYIDPENEVLRRVKASKKCLKIMADEAEEKNKPSLIEQAIAMVTSPLPEHAFTLRTFALAMLLFVALPLALFLTTAIVVPLIAIIVLFVAPPIFFIGIVALPMIYIYTRARHTLDGWLTEPTSNDD</sequence>
<reference evidence="3" key="1">
    <citation type="submission" date="2020-10" db="EMBL/GenBank/DDBJ databases">
        <title>Unveiling of a novel bifunctional photoreceptor, Dualchrome1, isolated from a cosmopolitan green alga.</title>
        <authorList>
            <person name="Suzuki S."/>
            <person name="Kawachi M."/>
        </authorList>
    </citation>
    <scope>NUCLEOTIDE SEQUENCE</scope>
    <source>
        <strain evidence="3">NIES 2893</strain>
    </source>
</reference>
<name>A0A830HAP5_9CHLO</name>
<evidence type="ECO:0000313" key="3">
    <source>
        <dbReference type="EMBL" id="GHP04174.1"/>
    </source>
</evidence>
<organism evidence="3 4">
    <name type="scientific">Pycnococcus provasolii</name>
    <dbReference type="NCBI Taxonomy" id="41880"/>
    <lineage>
        <taxon>Eukaryota</taxon>
        <taxon>Viridiplantae</taxon>
        <taxon>Chlorophyta</taxon>
        <taxon>Pseudoscourfieldiophyceae</taxon>
        <taxon>Pseudoscourfieldiales</taxon>
        <taxon>Pycnococcaceae</taxon>
        <taxon>Pycnococcus</taxon>
    </lineage>
</organism>
<evidence type="ECO:0000313" key="4">
    <source>
        <dbReference type="Proteomes" id="UP000660262"/>
    </source>
</evidence>
<dbReference type="Proteomes" id="UP000660262">
    <property type="component" value="Unassembled WGS sequence"/>
</dbReference>
<feature type="compositionally biased region" description="Basic residues" evidence="1">
    <location>
        <begin position="1"/>
        <end position="13"/>
    </location>
</feature>
<keyword evidence="2" id="KW-0472">Membrane</keyword>
<keyword evidence="4" id="KW-1185">Reference proteome</keyword>
<feature type="region of interest" description="Disordered" evidence="1">
    <location>
        <begin position="1"/>
        <end position="51"/>
    </location>
</feature>
<feature type="region of interest" description="Disordered" evidence="1">
    <location>
        <begin position="107"/>
        <end position="135"/>
    </location>
</feature>
<feature type="transmembrane region" description="Helical" evidence="2">
    <location>
        <begin position="220"/>
        <end position="239"/>
    </location>
</feature>
<evidence type="ECO:0000256" key="2">
    <source>
        <dbReference type="SAM" id="Phobius"/>
    </source>
</evidence>
<accession>A0A830HAP5</accession>
<dbReference type="EMBL" id="BNJQ01000007">
    <property type="protein sequence ID" value="GHP04174.1"/>
    <property type="molecule type" value="Genomic_DNA"/>
</dbReference>